<name>A0A9W9NSL4_9EURO</name>
<evidence type="ECO:0000313" key="3">
    <source>
        <dbReference type="Proteomes" id="UP001150941"/>
    </source>
</evidence>
<dbReference type="GeneID" id="83205040"/>
<keyword evidence="3" id="KW-1185">Reference proteome</keyword>
<dbReference type="Proteomes" id="UP001150941">
    <property type="component" value="Unassembled WGS sequence"/>
</dbReference>
<dbReference type="Pfam" id="PF13508">
    <property type="entry name" value="Acetyltransf_7"/>
    <property type="match status" value="1"/>
</dbReference>
<dbReference type="InterPro" id="IPR016181">
    <property type="entry name" value="Acyl_CoA_acyltransferase"/>
</dbReference>
<dbReference type="AlphaFoldDB" id="A0A9W9NSL4"/>
<dbReference type="PANTHER" id="PTHR42791">
    <property type="entry name" value="GNAT FAMILY ACETYLTRANSFERASE"/>
    <property type="match status" value="1"/>
</dbReference>
<dbReference type="SUPFAM" id="SSF55729">
    <property type="entry name" value="Acyl-CoA N-acyltransferases (Nat)"/>
    <property type="match status" value="1"/>
</dbReference>
<comment type="caution">
    <text evidence="2">The sequence shown here is derived from an EMBL/GenBank/DDBJ whole genome shotgun (WGS) entry which is preliminary data.</text>
</comment>
<proteinExistence type="predicted"/>
<feature type="domain" description="N-acetyltransferase" evidence="1">
    <location>
        <begin position="138"/>
        <end position="206"/>
    </location>
</feature>
<dbReference type="InterPro" id="IPR000182">
    <property type="entry name" value="GNAT_dom"/>
</dbReference>
<dbReference type="Gene3D" id="3.40.630.30">
    <property type="match status" value="1"/>
</dbReference>
<dbReference type="PANTHER" id="PTHR42791:SF2">
    <property type="entry name" value="N-ACETYLTRANSFERASE DOMAIN-CONTAINING PROTEIN"/>
    <property type="match status" value="1"/>
</dbReference>
<dbReference type="EMBL" id="JAPQKS010000006">
    <property type="protein sequence ID" value="KAJ5223899.1"/>
    <property type="molecule type" value="Genomic_DNA"/>
</dbReference>
<dbReference type="InterPro" id="IPR052523">
    <property type="entry name" value="Trichothecene_AcTrans"/>
</dbReference>
<evidence type="ECO:0000259" key="1">
    <source>
        <dbReference type="PROSITE" id="PS51186"/>
    </source>
</evidence>
<accession>A0A9W9NSL4</accession>
<reference evidence="2" key="2">
    <citation type="journal article" date="2023" name="IMA Fungus">
        <title>Comparative genomic study of the Penicillium genus elucidates a diverse pangenome and 15 lateral gene transfer events.</title>
        <authorList>
            <person name="Petersen C."/>
            <person name="Sorensen T."/>
            <person name="Nielsen M.R."/>
            <person name="Sondergaard T.E."/>
            <person name="Sorensen J.L."/>
            <person name="Fitzpatrick D.A."/>
            <person name="Frisvad J.C."/>
            <person name="Nielsen K.L."/>
        </authorList>
    </citation>
    <scope>NUCLEOTIDE SEQUENCE</scope>
    <source>
        <strain evidence="2">IBT 19713</strain>
    </source>
</reference>
<organism evidence="2 3">
    <name type="scientific">Penicillium chermesinum</name>
    <dbReference type="NCBI Taxonomy" id="63820"/>
    <lineage>
        <taxon>Eukaryota</taxon>
        <taxon>Fungi</taxon>
        <taxon>Dikarya</taxon>
        <taxon>Ascomycota</taxon>
        <taxon>Pezizomycotina</taxon>
        <taxon>Eurotiomycetes</taxon>
        <taxon>Eurotiomycetidae</taxon>
        <taxon>Eurotiales</taxon>
        <taxon>Aspergillaceae</taxon>
        <taxon>Penicillium</taxon>
    </lineage>
</organism>
<sequence length="219" mass="24234">MAYSVEYVTEPDAPALGEINNIAFSNRLVLPLMFPEASEASLNAYKAKHVMKHLANPEVHVLKASDATGKILAYGRWHIPAKLGVAPVVPPLSEQAQAYASDPVRFAPQPMREDVFTAFKALLEGARKRHTTERDITLDMLATLPAYQGRGVGSAVLRWGMAQADALKARIYLEATAEGFPLYEKNGWKPVEELTMDFKPLGLEGEDKFWVMIRDPVPT</sequence>
<dbReference type="OrthoDB" id="410198at2759"/>
<dbReference type="PROSITE" id="PS51186">
    <property type="entry name" value="GNAT"/>
    <property type="match status" value="1"/>
</dbReference>
<protein>
    <recommendedName>
        <fullName evidence="1">N-acetyltransferase domain-containing protein</fullName>
    </recommendedName>
</protein>
<gene>
    <name evidence="2" type="ORF">N7468_008441</name>
</gene>
<dbReference type="GO" id="GO:0016747">
    <property type="term" value="F:acyltransferase activity, transferring groups other than amino-acyl groups"/>
    <property type="evidence" value="ECO:0007669"/>
    <property type="project" value="InterPro"/>
</dbReference>
<dbReference type="RefSeq" id="XP_058328082.1">
    <property type="nucleotide sequence ID" value="XM_058477737.1"/>
</dbReference>
<evidence type="ECO:0000313" key="2">
    <source>
        <dbReference type="EMBL" id="KAJ5223899.1"/>
    </source>
</evidence>
<reference evidence="2" key="1">
    <citation type="submission" date="2022-11" db="EMBL/GenBank/DDBJ databases">
        <authorList>
            <person name="Petersen C."/>
        </authorList>
    </citation>
    <scope>NUCLEOTIDE SEQUENCE</scope>
    <source>
        <strain evidence="2">IBT 19713</strain>
    </source>
</reference>
<dbReference type="CDD" id="cd04301">
    <property type="entry name" value="NAT_SF"/>
    <property type="match status" value="1"/>
</dbReference>